<sequence length="30" mass="3563">MKPAENPKALWEQTVDHMHFQACNFCSDRK</sequence>
<dbReference type="AlphaFoldDB" id="A0A0E9T961"/>
<dbReference type="EMBL" id="GBXM01059314">
    <property type="protein sequence ID" value="JAH49263.1"/>
    <property type="molecule type" value="Transcribed_RNA"/>
</dbReference>
<reference evidence="1" key="2">
    <citation type="journal article" date="2015" name="Fish Shellfish Immunol.">
        <title>Early steps in the European eel (Anguilla anguilla)-Vibrio vulnificus interaction in the gills: Role of the RtxA13 toxin.</title>
        <authorList>
            <person name="Callol A."/>
            <person name="Pajuelo D."/>
            <person name="Ebbesson L."/>
            <person name="Teles M."/>
            <person name="MacKenzie S."/>
            <person name="Amaro C."/>
        </authorList>
    </citation>
    <scope>NUCLEOTIDE SEQUENCE</scope>
</reference>
<name>A0A0E9T961_ANGAN</name>
<protein>
    <submittedName>
        <fullName evidence="1">Uncharacterized protein</fullName>
    </submittedName>
</protein>
<organism evidence="1">
    <name type="scientific">Anguilla anguilla</name>
    <name type="common">European freshwater eel</name>
    <name type="synonym">Muraena anguilla</name>
    <dbReference type="NCBI Taxonomy" id="7936"/>
    <lineage>
        <taxon>Eukaryota</taxon>
        <taxon>Metazoa</taxon>
        <taxon>Chordata</taxon>
        <taxon>Craniata</taxon>
        <taxon>Vertebrata</taxon>
        <taxon>Euteleostomi</taxon>
        <taxon>Actinopterygii</taxon>
        <taxon>Neopterygii</taxon>
        <taxon>Teleostei</taxon>
        <taxon>Anguilliformes</taxon>
        <taxon>Anguillidae</taxon>
        <taxon>Anguilla</taxon>
    </lineage>
</organism>
<dbReference type="EMBL" id="GBXM01052871">
    <property type="protein sequence ID" value="JAH55706.1"/>
    <property type="molecule type" value="Transcribed_RNA"/>
</dbReference>
<accession>A0A0E9T961</accession>
<reference evidence="1" key="1">
    <citation type="submission" date="2014-11" db="EMBL/GenBank/DDBJ databases">
        <authorList>
            <person name="Amaro Gonzalez C."/>
        </authorList>
    </citation>
    <scope>NUCLEOTIDE SEQUENCE</scope>
</reference>
<proteinExistence type="predicted"/>
<evidence type="ECO:0000313" key="1">
    <source>
        <dbReference type="EMBL" id="JAH49263.1"/>
    </source>
</evidence>